<dbReference type="Pfam" id="PF07859">
    <property type="entry name" value="Abhydrolase_3"/>
    <property type="match status" value="1"/>
</dbReference>
<proteinExistence type="inferred from homology"/>
<dbReference type="PANTHER" id="PTHR48081:SF8">
    <property type="entry name" value="ALPHA_BETA HYDROLASE FOLD-3 DOMAIN-CONTAINING PROTEIN-RELATED"/>
    <property type="match status" value="1"/>
</dbReference>
<comment type="similarity">
    <text evidence="1">Belongs to the 'GDXG' lipolytic enzyme family.</text>
</comment>
<evidence type="ECO:0000259" key="3">
    <source>
        <dbReference type="Pfam" id="PF07859"/>
    </source>
</evidence>
<sequence>MERRAHLVRRALHAALALPRPVKQLVAGPPVRIDGQQLDLDVQLLRRVLTPRRPAPVPAPDRMRAGQAFVDRLVAGPEEPGVRREDRTVPGAAGELPARLYVPDEMLRDGDGLLVYVHGGGFVAGDLDSHDGLCGALAAEAGVRVLSIGYRLAPEHPFPAAVDDCLAAFAHVAARPEEFGAAPGRVAIGGDSAGASLALTVARETSGGPGATPPVFCLAFFPVTRLDGRTRSRELFGDGYFLTTAAIETMARWYVPDEMREDPRLRIAEGDLSGMPATYVATAGFDPLRDEGEDLVARLRAAGVPAVLRRHPDLTHGFATTLGIGTRPRQAVAEAAGALRTALALLPGTATRPS</sequence>
<dbReference type="GO" id="GO:0016787">
    <property type="term" value="F:hydrolase activity"/>
    <property type="evidence" value="ECO:0007669"/>
    <property type="project" value="UniProtKB-KW"/>
</dbReference>
<dbReference type="PROSITE" id="PS01173">
    <property type="entry name" value="LIPASE_GDXG_HIS"/>
    <property type="match status" value="1"/>
</dbReference>
<dbReference type="Gene3D" id="3.40.50.1820">
    <property type="entry name" value="alpha/beta hydrolase"/>
    <property type="match status" value="1"/>
</dbReference>
<dbReference type="PANTHER" id="PTHR48081">
    <property type="entry name" value="AB HYDROLASE SUPERFAMILY PROTEIN C4A8.06C"/>
    <property type="match status" value="1"/>
</dbReference>
<dbReference type="Proteomes" id="UP000199614">
    <property type="component" value="Unassembled WGS sequence"/>
</dbReference>
<dbReference type="InterPro" id="IPR013094">
    <property type="entry name" value="AB_hydrolase_3"/>
</dbReference>
<dbReference type="SUPFAM" id="SSF53474">
    <property type="entry name" value="alpha/beta-Hydrolases"/>
    <property type="match status" value="1"/>
</dbReference>
<dbReference type="InterPro" id="IPR050300">
    <property type="entry name" value="GDXG_lipolytic_enzyme"/>
</dbReference>
<organism evidence="4 5">
    <name type="scientific">Pseudonocardia ammonioxydans</name>
    <dbReference type="NCBI Taxonomy" id="260086"/>
    <lineage>
        <taxon>Bacteria</taxon>
        <taxon>Bacillati</taxon>
        <taxon>Actinomycetota</taxon>
        <taxon>Actinomycetes</taxon>
        <taxon>Pseudonocardiales</taxon>
        <taxon>Pseudonocardiaceae</taxon>
        <taxon>Pseudonocardia</taxon>
    </lineage>
</organism>
<evidence type="ECO:0000256" key="2">
    <source>
        <dbReference type="ARBA" id="ARBA00022801"/>
    </source>
</evidence>
<dbReference type="RefSeq" id="WP_093340884.1">
    <property type="nucleotide sequence ID" value="NZ_FOUY01000008.1"/>
</dbReference>
<dbReference type="InterPro" id="IPR002168">
    <property type="entry name" value="Lipase_GDXG_HIS_AS"/>
</dbReference>
<evidence type="ECO:0000313" key="4">
    <source>
        <dbReference type="EMBL" id="SFN13627.1"/>
    </source>
</evidence>
<reference evidence="4 5" key="1">
    <citation type="submission" date="2016-10" db="EMBL/GenBank/DDBJ databases">
        <authorList>
            <person name="de Groot N.N."/>
        </authorList>
    </citation>
    <scope>NUCLEOTIDE SEQUENCE [LARGE SCALE GENOMIC DNA]</scope>
    <source>
        <strain evidence="4 5">CGMCC 4.1877</strain>
    </source>
</reference>
<keyword evidence="5" id="KW-1185">Reference proteome</keyword>
<evidence type="ECO:0000313" key="5">
    <source>
        <dbReference type="Proteomes" id="UP000199614"/>
    </source>
</evidence>
<dbReference type="EMBL" id="FOUY01000008">
    <property type="protein sequence ID" value="SFN13627.1"/>
    <property type="molecule type" value="Genomic_DNA"/>
</dbReference>
<gene>
    <name evidence="4" type="ORF">SAMN05216207_1008171</name>
</gene>
<dbReference type="OrthoDB" id="3206739at2"/>
<keyword evidence="2" id="KW-0378">Hydrolase</keyword>
<feature type="domain" description="Alpha/beta hydrolase fold-3" evidence="3">
    <location>
        <begin position="114"/>
        <end position="319"/>
    </location>
</feature>
<accession>A0A1I4WJJ2</accession>
<dbReference type="InterPro" id="IPR029058">
    <property type="entry name" value="AB_hydrolase_fold"/>
</dbReference>
<protein>
    <submittedName>
        <fullName evidence="4">Acetyl esterase</fullName>
    </submittedName>
</protein>
<dbReference type="STRING" id="260086.SAMN05216207_1008171"/>
<evidence type="ECO:0000256" key="1">
    <source>
        <dbReference type="ARBA" id="ARBA00010515"/>
    </source>
</evidence>
<dbReference type="AlphaFoldDB" id="A0A1I4WJJ2"/>
<name>A0A1I4WJJ2_PSUAM</name>